<protein>
    <submittedName>
        <fullName evidence="2">Uncharacterized protein</fullName>
    </submittedName>
</protein>
<feature type="transmembrane region" description="Helical" evidence="1">
    <location>
        <begin position="157"/>
        <end position="177"/>
    </location>
</feature>
<dbReference type="STRING" id="33978.A6M13_07915"/>
<keyword evidence="1" id="KW-0812">Transmembrane</keyword>
<gene>
    <name evidence="2" type="ORF">A6M13_07915</name>
</gene>
<evidence type="ECO:0000313" key="2">
    <source>
        <dbReference type="EMBL" id="OCS82347.1"/>
    </source>
</evidence>
<keyword evidence="1" id="KW-1133">Transmembrane helix</keyword>
<feature type="transmembrane region" description="Helical" evidence="1">
    <location>
        <begin position="206"/>
        <end position="225"/>
    </location>
</feature>
<feature type="transmembrane region" description="Helical" evidence="1">
    <location>
        <begin position="71"/>
        <end position="88"/>
    </location>
</feature>
<keyword evidence="3" id="KW-1185">Reference proteome</keyword>
<feature type="transmembrane region" description="Helical" evidence="1">
    <location>
        <begin position="42"/>
        <end position="59"/>
    </location>
</feature>
<reference evidence="2 3" key="1">
    <citation type="submission" date="2016-07" db="EMBL/GenBank/DDBJ databases">
        <title>Caryophanon tenue genome sequencing.</title>
        <authorList>
            <person name="Verma A."/>
            <person name="Pal Y."/>
            <person name="Krishnamurthi S."/>
        </authorList>
    </citation>
    <scope>NUCLEOTIDE SEQUENCE [LARGE SCALE GENOMIC DNA]</scope>
    <source>
        <strain evidence="2 3">DSM 14152</strain>
    </source>
</reference>
<organism evidence="2 3">
    <name type="scientific">Caryophanon tenue</name>
    <dbReference type="NCBI Taxonomy" id="33978"/>
    <lineage>
        <taxon>Bacteria</taxon>
        <taxon>Bacillati</taxon>
        <taxon>Bacillota</taxon>
        <taxon>Bacilli</taxon>
        <taxon>Bacillales</taxon>
        <taxon>Caryophanaceae</taxon>
        <taxon>Caryophanon</taxon>
    </lineage>
</organism>
<feature type="transmembrane region" description="Helical" evidence="1">
    <location>
        <begin position="127"/>
        <end position="151"/>
    </location>
</feature>
<evidence type="ECO:0000256" key="1">
    <source>
        <dbReference type="SAM" id="Phobius"/>
    </source>
</evidence>
<keyword evidence="1" id="KW-0472">Membrane</keyword>
<dbReference type="RefSeq" id="WP_066548826.1">
    <property type="nucleotide sequence ID" value="NZ_MASJ01000042.1"/>
</dbReference>
<name>A0A1C0Y587_9BACL</name>
<accession>A0A1C0Y587</accession>
<proteinExistence type="predicted"/>
<feature type="transmembrane region" description="Helical" evidence="1">
    <location>
        <begin position="94"/>
        <end position="115"/>
    </location>
</feature>
<dbReference type="Proteomes" id="UP000093199">
    <property type="component" value="Unassembled WGS sequence"/>
</dbReference>
<comment type="caution">
    <text evidence="2">The sequence shown here is derived from an EMBL/GenBank/DDBJ whole genome shotgun (WGS) entry which is preliminary data.</text>
</comment>
<dbReference type="EMBL" id="MASJ01000042">
    <property type="protein sequence ID" value="OCS82347.1"/>
    <property type="molecule type" value="Genomic_DNA"/>
</dbReference>
<dbReference type="AlphaFoldDB" id="A0A1C0Y587"/>
<evidence type="ECO:0000313" key="3">
    <source>
        <dbReference type="Proteomes" id="UP000093199"/>
    </source>
</evidence>
<feature type="transmembrane region" description="Helical" evidence="1">
    <location>
        <begin position="184"/>
        <end position="200"/>
    </location>
</feature>
<sequence length="234" mass="27192">MVIQRILLACSFLLLASATLFFPLYHFKEPSYAGQTFLPATYVSYLWIALFALLLSWLIRSFHLNLYFPRSFIWSFFASSFLHFLLVVCWQMELYMTSTVCVSLLLFFLVKLYGVSHRKRVSSLAKVTFSLYVSWIGMLSFFYLNFLVVYYDWSAFLSQNVWTFVFLVVAALISVTIRFRFDDRLFPLVCAWTMIGIAIYTGLSQMLLFTSTILLSILLISSVFVKPLTEPQQA</sequence>